<reference evidence="3" key="1">
    <citation type="submission" date="2013-09" db="EMBL/GenBank/DDBJ databases">
        <title>Corchorus olitorius genome sequencing.</title>
        <authorList>
            <person name="Alam M."/>
            <person name="Haque M.S."/>
            <person name="Islam M.S."/>
            <person name="Emdad E.M."/>
            <person name="Islam M.M."/>
            <person name="Ahmed B."/>
            <person name="Halim A."/>
            <person name="Hossen Q.M.M."/>
            <person name="Hossain M.Z."/>
            <person name="Ahmed R."/>
            <person name="Khan M.M."/>
            <person name="Islam R."/>
            <person name="Rashid M.M."/>
            <person name="Khan S.A."/>
            <person name="Rahman M.S."/>
            <person name="Alam M."/>
            <person name="Yahiya A.S."/>
            <person name="Khan M.S."/>
            <person name="Azam M.S."/>
            <person name="Haque T."/>
            <person name="Lashkar M.Z.H."/>
            <person name="Akhand A.I."/>
            <person name="Morshed G."/>
            <person name="Roy S."/>
            <person name="Uddin K.S."/>
            <person name="Rabeya T."/>
            <person name="Hossain A.S."/>
            <person name="Chowdhury A."/>
            <person name="Snigdha A.R."/>
            <person name="Mortoza M.S."/>
            <person name="Matin S.A."/>
            <person name="Hoque S.M.E."/>
            <person name="Islam M.K."/>
            <person name="Roy D.K."/>
            <person name="Haider R."/>
            <person name="Moosa M.M."/>
            <person name="Elias S.M."/>
            <person name="Hasan A.M."/>
            <person name="Jahan S."/>
            <person name="Shafiuddin M."/>
            <person name="Mahmood N."/>
            <person name="Shommy N.S."/>
        </authorList>
    </citation>
    <scope>NUCLEOTIDE SEQUENCE [LARGE SCALE GENOMIC DNA]</scope>
    <source>
        <strain evidence="3">cv. O-4</strain>
    </source>
</reference>
<name>A0A1R3IZY4_9ROSI</name>
<sequence>TQLMLESIMTLQEKEKLLKAENELLEKEIAEMKNEDERNEVVIGISNQQHTGNVPQPQTLSLLY</sequence>
<keyword evidence="1" id="KW-0175">Coiled coil</keyword>
<gene>
    <name evidence="2" type="ORF">COLO4_20429</name>
</gene>
<evidence type="ECO:0000313" key="2">
    <source>
        <dbReference type="EMBL" id="OMO88138.1"/>
    </source>
</evidence>
<organism evidence="2 3">
    <name type="scientific">Corchorus olitorius</name>
    <dbReference type="NCBI Taxonomy" id="93759"/>
    <lineage>
        <taxon>Eukaryota</taxon>
        <taxon>Viridiplantae</taxon>
        <taxon>Streptophyta</taxon>
        <taxon>Embryophyta</taxon>
        <taxon>Tracheophyta</taxon>
        <taxon>Spermatophyta</taxon>
        <taxon>Magnoliopsida</taxon>
        <taxon>eudicotyledons</taxon>
        <taxon>Gunneridae</taxon>
        <taxon>Pentapetalae</taxon>
        <taxon>rosids</taxon>
        <taxon>malvids</taxon>
        <taxon>Malvales</taxon>
        <taxon>Malvaceae</taxon>
        <taxon>Grewioideae</taxon>
        <taxon>Apeibeae</taxon>
        <taxon>Corchorus</taxon>
    </lineage>
</organism>
<proteinExistence type="predicted"/>
<dbReference type="Proteomes" id="UP000187203">
    <property type="component" value="Unassembled WGS sequence"/>
</dbReference>
<accession>A0A1R3IZY4</accession>
<dbReference type="EMBL" id="AWUE01017164">
    <property type="protein sequence ID" value="OMO88138.1"/>
    <property type="molecule type" value="Genomic_DNA"/>
</dbReference>
<dbReference type="AlphaFoldDB" id="A0A1R3IZY4"/>
<feature type="coiled-coil region" evidence="1">
    <location>
        <begin position="8"/>
        <end position="40"/>
    </location>
</feature>
<protein>
    <submittedName>
        <fullName evidence="2">Uncharacterized protein</fullName>
    </submittedName>
</protein>
<feature type="non-terminal residue" evidence="2">
    <location>
        <position position="64"/>
    </location>
</feature>
<evidence type="ECO:0000256" key="1">
    <source>
        <dbReference type="SAM" id="Coils"/>
    </source>
</evidence>
<keyword evidence="3" id="KW-1185">Reference proteome</keyword>
<evidence type="ECO:0000313" key="3">
    <source>
        <dbReference type="Proteomes" id="UP000187203"/>
    </source>
</evidence>
<comment type="caution">
    <text evidence="2">The sequence shown here is derived from an EMBL/GenBank/DDBJ whole genome shotgun (WGS) entry which is preliminary data.</text>
</comment>